<dbReference type="AlphaFoldDB" id="A0A399EF76"/>
<dbReference type="EMBL" id="QXDL01000131">
    <property type="protein sequence ID" value="RIH82193.1"/>
    <property type="molecule type" value="Genomic_DNA"/>
</dbReference>
<dbReference type="OrthoDB" id="9804157at2"/>
<organism evidence="3 4">
    <name type="scientific">Calidithermus terrae</name>
    <dbReference type="NCBI Taxonomy" id="1408545"/>
    <lineage>
        <taxon>Bacteria</taxon>
        <taxon>Thermotogati</taxon>
        <taxon>Deinococcota</taxon>
        <taxon>Deinococci</taxon>
        <taxon>Thermales</taxon>
        <taxon>Thermaceae</taxon>
        <taxon>Calidithermus</taxon>
    </lineage>
</organism>
<dbReference type="GO" id="GO:0016740">
    <property type="term" value="F:transferase activity"/>
    <property type="evidence" value="ECO:0007669"/>
    <property type="project" value="UniProtKB-KW"/>
</dbReference>
<dbReference type="GO" id="GO:0051536">
    <property type="term" value="F:iron-sulfur cluster binding"/>
    <property type="evidence" value="ECO:0007669"/>
    <property type="project" value="InterPro"/>
</dbReference>
<feature type="domain" description="NIF system FeS cluster assembly NifU N-terminal" evidence="2">
    <location>
        <begin position="8"/>
        <end position="125"/>
    </location>
</feature>
<name>A0A399EF76_9DEIN</name>
<dbReference type="Proteomes" id="UP000265715">
    <property type="component" value="Unassembled WGS sequence"/>
</dbReference>
<dbReference type="CDD" id="cd06664">
    <property type="entry name" value="IscU_like"/>
    <property type="match status" value="1"/>
</dbReference>
<dbReference type="SUPFAM" id="SSF82649">
    <property type="entry name" value="SufE/NifU"/>
    <property type="match status" value="1"/>
</dbReference>
<dbReference type="FunFam" id="3.90.1010.10:FF:000002">
    <property type="entry name" value="Iron-sulfur cluster assembly scaffold protein NifU"/>
    <property type="match status" value="1"/>
</dbReference>
<dbReference type="Pfam" id="PF01592">
    <property type="entry name" value="NifU_N"/>
    <property type="match status" value="1"/>
</dbReference>
<keyword evidence="3" id="KW-0808">Transferase</keyword>
<reference evidence="3 4" key="1">
    <citation type="submission" date="2018-08" db="EMBL/GenBank/DDBJ databases">
        <title>Meiothermus terrae DSM 26712 genome sequencing project.</title>
        <authorList>
            <person name="Da Costa M.S."/>
            <person name="Albuquerque L."/>
            <person name="Raposo P."/>
            <person name="Froufe H.J.C."/>
            <person name="Barroso C.S."/>
            <person name="Egas C."/>
        </authorList>
    </citation>
    <scope>NUCLEOTIDE SEQUENCE [LARGE SCALE GENOMIC DNA]</scope>
    <source>
        <strain evidence="3 4">DSM 26712</strain>
    </source>
</reference>
<evidence type="ECO:0000259" key="2">
    <source>
        <dbReference type="Pfam" id="PF01592"/>
    </source>
</evidence>
<dbReference type="Gene3D" id="3.90.1010.10">
    <property type="match status" value="1"/>
</dbReference>
<comment type="similarity">
    <text evidence="1">Belongs to the NifU family.</text>
</comment>
<dbReference type="EC" id="2.-.-.-" evidence="3"/>
<keyword evidence="4" id="KW-1185">Reference proteome</keyword>
<sequence>MSLLEELYKEILLRHYKRPLNFGGLENPTVRQPGVNPSCGDSLELELRLEDGRVAEAAWRGQGCAISMASASLMSELIKGQTLPQALELARKFKAMVVEGAEPAPELGDLKALAGVHKLHARVKCATLAWNALEESLQRHL</sequence>
<comment type="caution">
    <text evidence="3">The sequence shown here is derived from an EMBL/GenBank/DDBJ whole genome shotgun (WGS) entry which is preliminary data.</text>
</comment>
<dbReference type="GO" id="GO:0016226">
    <property type="term" value="P:iron-sulfur cluster assembly"/>
    <property type="evidence" value="ECO:0007669"/>
    <property type="project" value="InterPro"/>
</dbReference>
<accession>A0A399EF76</accession>
<evidence type="ECO:0000313" key="4">
    <source>
        <dbReference type="Proteomes" id="UP000265715"/>
    </source>
</evidence>
<dbReference type="NCBIfam" id="TIGR01994">
    <property type="entry name" value="SUF_scaf_2"/>
    <property type="match status" value="1"/>
</dbReference>
<dbReference type="InterPro" id="IPR002871">
    <property type="entry name" value="NIF_FeS_clus_asmbl_NifU_N"/>
</dbReference>
<evidence type="ECO:0000256" key="1">
    <source>
        <dbReference type="ARBA" id="ARBA00006420"/>
    </source>
</evidence>
<proteinExistence type="inferred from homology"/>
<gene>
    <name evidence="3" type="primary">sufU</name>
    <name evidence="3" type="ORF">Mterra_02766</name>
</gene>
<dbReference type="RefSeq" id="WP_119315756.1">
    <property type="nucleotide sequence ID" value="NZ_QXDL01000131.1"/>
</dbReference>
<evidence type="ECO:0000313" key="3">
    <source>
        <dbReference type="EMBL" id="RIH82193.1"/>
    </source>
</evidence>
<protein>
    <submittedName>
        <fullName evidence="3">Zinc-dependent sulfurtransferase SufU</fullName>
        <ecNumber evidence="3">2.-.-.-</ecNumber>
    </submittedName>
</protein>
<dbReference type="PANTHER" id="PTHR10093">
    <property type="entry name" value="IRON-SULFUR CLUSTER ASSEMBLY ENZYME NIFU HOMOLOG"/>
    <property type="match status" value="1"/>
</dbReference>
<dbReference type="GO" id="GO:0005506">
    <property type="term" value="F:iron ion binding"/>
    <property type="evidence" value="ECO:0007669"/>
    <property type="project" value="InterPro"/>
</dbReference>